<dbReference type="PANTHER" id="PTHR43158:SF1">
    <property type="entry name" value="ABC TRANSPORTER, ATP-BINDING PROTEIN"/>
    <property type="match status" value="1"/>
</dbReference>
<dbReference type="PROSITE" id="PS50893">
    <property type="entry name" value="ABC_TRANSPORTER_2"/>
    <property type="match status" value="1"/>
</dbReference>
<gene>
    <name evidence="4" type="ORF">HNQ47_001008</name>
</gene>
<dbReference type="RefSeq" id="WP_183328168.1">
    <property type="nucleotide sequence ID" value="NZ_JACHHK010000003.1"/>
</dbReference>
<dbReference type="Proteomes" id="UP000539953">
    <property type="component" value="Unassembled WGS sequence"/>
</dbReference>
<accession>A0A7W8CZ06</accession>
<comment type="caution">
    <text evidence="4">The sequence shown here is derived from an EMBL/GenBank/DDBJ whole genome shotgun (WGS) entry which is preliminary data.</text>
</comment>
<proteinExistence type="predicted"/>
<name>A0A7W8CZ06_9FIRM</name>
<dbReference type="SMART" id="SM00382">
    <property type="entry name" value="AAA"/>
    <property type="match status" value="1"/>
</dbReference>
<dbReference type="AlphaFoldDB" id="A0A7W8CZ06"/>
<evidence type="ECO:0000313" key="5">
    <source>
        <dbReference type="Proteomes" id="UP000539953"/>
    </source>
</evidence>
<reference evidence="4 5" key="1">
    <citation type="submission" date="2020-08" db="EMBL/GenBank/DDBJ databases">
        <title>Genomic Encyclopedia of Type Strains, Phase IV (KMG-IV): sequencing the most valuable type-strain genomes for metagenomic binning, comparative biology and taxonomic classification.</title>
        <authorList>
            <person name="Goeker M."/>
        </authorList>
    </citation>
    <scope>NUCLEOTIDE SEQUENCE [LARGE SCALE GENOMIC DNA]</scope>
    <source>
        <strain evidence="4 5">DSM 25799</strain>
    </source>
</reference>
<dbReference type="InterPro" id="IPR027417">
    <property type="entry name" value="P-loop_NTPase"/>
</dbReference>
<evidence type="ECO:0000256" key="1">
    <source>
        <dbReference type="ARBA" id="ARBA00022741"/>
    </source>
</evidence>
<sequence length="234" mass="26393">MNILDCHDLTKIYPGQTTALDHINLSCADGKIIGLLGPNGSGKTTLVKLIQGLLTPTEGEVLIDGKKPGPETKAMVSYLPDLMSFDESMKIRDLFWLYQDFYADFDKSRAEDMIQKLQLDPSEKIKLLSKGNKEKVQLILCMARNARLYLLDEPIGGVDPATRDFILHTILSNYQRDKASILISTHLIADVENILDEAIIIQKGHIQLHESVETIREQYGCSVNEYFKEAFKCY</sequence>
<protein>
    <submittedName>
        <fullName evidence="4">ABC-2 type transport system ATP-binding protein</fullName>
    </submittedName>
</protein>
<organism evidence="4 5">
    <name type="scientific">Catenisphaera adipataccumulans</name>
    <dbReference type="NCBI Taxonomy" id="700500"/>
    <lineage>
        <taxon>Bacteria</taxon>
        <taxon>Bacillati</taxon>
        <taxon>Bacillota</taxon>
        <taxon>Erysipelotrichia</taxon>
        <taxon>Erysipelotrichales</taxon>
        <taxon>Erysipelotrichaceae</taxon>
        <taxon>Catenisphaera</taxon>
    </lineage>
</organism>
<keyword evidence="5" id="KW-1185">Reference proteome</keyword>
<dbReference type="GO" id="GO:0016887">
    <property type="term" value="F:ATP hydrolysis activity"/>
    <property type="evidence" value="ECO:0007669"/>
    <property type="project" value="InterPro"/>
</dbReference>
<dbReference type="Pfam" id="PF00005">
    <property type="entry name" value="ABC_tran"/>
    <property type="match status" value="1"/>
</dbReference>
<evidence type="ECO:0000259" key="3">
    <source>
        <dbReference type="PROSITE" id="PS50893"/>
    </source>
</evidence>
<dbReference type="CDD" id="cd03230">
    <property type="entry name" value="ABC_DR_subfamily_A"/>
    <property type="match status" value="1"/>
</dbReference>
<dbReference type="SUPFAM" id="SSF52540">
    <property type="entry name" value="P-loop containing nucleoside triphosphate hydrolases"/>
    <property type="match status" value="1"/>
</dbReference>
<keyword evidence="2 4" id="KW-0067">ATP-binding</keyword>
<dbReference type="Gene3D" id="3.40.50.300">
    <property type="entry name" value="P-loop containing nucleotide triphosphate hydrolases"/>
    <property type="match status" value="1"/>
</dbReference>
<keyword evidence="1" id="KW-0547">Nucleotide-binding</keyword>
<dbReference type="PANTHER" id="PTHR43158">
    <property type="entry name" value="SKFA PEPTIDE EXPORT ATP-BINDING PROTEIN SKFE"/>
    <property type="match status" value="1"/>
</dbReference>
<dbReference type="GO" id="GO:0005524">
    <property type="term" value="F:ATP binding"/>
    <property type="evidence" value="ECO:0007669"/>
    <property type="project" value="UniProtKB-KW"/>
</dbReference>
<evidence type="ECO:0000313" key="4">
    <source>
        <dbReference type="EMBL" id="MBB5182988.1"/>
    </source>
</evidence>
<dbReference type="EMBL" id="JACHHK010000003">
    <property type="protein sequence ID" value="MBB5182988.1"/>
    <property type="molecule type" value="Genomic_DNA"/>
</dbReference>
<dbReference type="InterPro" id="IPR003593">
    <property type="entry name" value="AAA+_ATPase"/>
</dbReference>
<feature type="domain" description="ABC transporter" evidence="3">
    <location>
        <begin position="4"/>
        <end position="228"/>
    </location>
</feature>
<evidence type="ECO:0000256" key="2">
    <source>
        <dbReference type="ARBA" id="ARBA00022840"/>
    </source>
</evidence>
<dbReference type="InterPro" id="IPR003439">
    <property type="entry name" value="ABC_transporter-like_ATP-bd"/>
</dbReference>